<evidence type="ECO:0000256" key="1">
    <source>
        <dbReference type="SAM" id="Phobius"/>
    </source>
</evidence>
<dbReference type="AlphaFoldDB" id="A0A7W6ILI8"/>
<dbReference type="RefSeq" id="WP_183310569.1">
    <property type="nucleotide sequence ID" value="NZ_JACIEW010000003.1"/>
</dbReference>
<feature type="transmembrane region" description="Helical" evidence="1">
    <location>
        <begin position="83"/>
        <end position="107"/>
    </location>
</feature>
<reference evidence="2 3" key="1">
    <citation type="submission" date="2020-08" db="EMBL/GenBank/DDBJ databases">
        <title>Genomic Encyclopedia of Type Strains, Phase IV (KMG-IV): sequencing the most valuable type-strain genomes for metagenomic binning, comparative biology and taxonomic classification.</title>
        <authorList>
            <person name="Goeker M."/>
        </authorList>
    </citation>
    <scope>NUCLEOTIDE SEQUENCE [LARGE SCALE GENOMIC DNA]</scope>
    <source>
        <strain evidence="2 3">DSM 23447</strain>
    </source>
</reference>
<evidence type="ECO:0000313" key="2">
    <source>
        <dbReference type="EMBL" id="MBB4051828.1"/>
    </source>
</evidence>
<dbReference type="EMBL" id="JACIEW010000003">
    <property type="protein sequence ID" value="MBB4051828.1"/>
    <property type="molecule type" value="Genomic_DNA"/>
</dbReference>
<accession>A0A7W6ILI8</accession>
<protein>
    <submittedName>
        <fullName evidence="2">Uncharacterized protein</fullName>
    </submittedName>
</protein>
<comment type="caution">
    <text evidence="2">The sequence shown here is derived from an EMBL/GenBank/DDBJ whole genome shotgun (WGS) entry which is preliminary data.</text>
</comment>
<keyword evidence="1" id="KW-0812">Transmembrane</keyword>
<feature type="transmembrane region" description="Helical" evidence="1">
    <location>
        <begin position="127"/>
        <end position="144"/>
    </location>
</feature>
<keyword evidence="1" id="KW-1133">Transmembrane helix</keyword>
<dbReference type="Proteomes" id="UP000547011">
    <property type="component" value="Unassembled WGS sequence"/>
</dbReference>
<proteinExistence type="predicted"/>
<gene>
    <name evidence="2" type="ORF">GGR20_001470</name>
</gene>
<sequence>MPDRLEIMREDLLKAGLSPAHVQRYLRELAEHRDDIVAYLIAEGVAPQVAQTEADRRLGSNDALLLPMLANRRFRSLAARWPALVYLAIPVCCQFVLLALGLCLLLLATGTPLRASVLDLGNGLKLLSYAAPVLIGMLMLAFAHRRRATNAWPIAGALSSAVLAAMVSISVLPSLPGQAGEISVAVGFPSLLPLLITGTLVLLPVAIRR</sequence>
<feature type="transmembrane region" description="Helical" evidence="1">
    <location>
        <begin position="151"/>
        <end position="172"/>
    </location>
</feature>
<keyword evidence="1" id="KW-0472">Membrane</keyword>
<name>A0A7W6ILI8_9HYPH</name>
<keyword evidence="3" id="KW-1185">Reference proteome</keyword>
<organism evidence="2 3">
    <name type="scientific">Devosia subaequoris</name>
    <dbReference type="NCBI Taxonomy" id="395930"/>
    <lineage>
        <taxon>Bacteria</taxon>
        <taxon>Pseudomonadati</taxon>
        <taxon>Pseudomonadota</taxon>
        <taxon>Alphaproteobacteria</taxon>
        <taxon>Hyphomicrobiales</taxon>
        <taxon>Devosiaceae</taxon>
        <taxon>Devosia</taxon>
    </lineage>
</organism>
<feature type="transmembrane region" description="Helical" evidence="1">
    <location>
        <begin position="184"/>
        <end position="207"/>
    </location>
</feature>
<evidence type="ECO:0000313" key="3">
    <source>
        <dbReference type="Proteomes" id="UP000547011"/>
    </source>
</evidence>